<gene>
    <name evidence="2" type="ORF">Q9291_03670</name>
</gene>
<accession>A0ABT9JQU7</accession>
<dbReference type="SMART" id="SM01012">
    <property type="entry name" value="ANTAR"/>
    <property type="match status" value="1"/>
</dbReference>
<evidence type="ECO:0000259" key="1">
    <source>
        <dbReference type="PROSITE" id="PS50921"/>
    </source>
</evidence>
<protein>
    <submittedName>
        <fullName evidence="2">Nitrate- and nitrite sensing domain-containing protein</fullName>
    </submittedName>
</protein>
<evidence type="ECO:0000313" key="2">
    <source>
        <dbReference type="EMBL" id="MDP8566942.1"/>
    </source>
</evidence>
<organism evidence="2 3">
    <name type="scientific">Methylophilus aquaticus</name>
    <dbReference type="NCBI Taxonomy" id="1971610"/>
    <lineage>
        <taxon>Bacteria</taxon>
        <taxon>Pseudomonadati</taxon>
        <taxon>Pseudomonadota</taxon>
        <taxon>Betaproteobacteria</taxon>
        <taxon>Nitrosomonadales</taxon>
        <taxon>Methylophilaceae</taxon>
        <taxon>Methylophilus</taxon>
    </lineage>
</organism>
<dbReference type="Gene3D" id="1.10.10.10">
    <property type="entry name" value="Winged helix-like DNA-binding domain superfamily/Winged helix DNA-binding domain"/>
    <property type="match status" value="1"/>
</dbReference>
<proteinExistence type="predicted"/>
<evidence type="ECO:0000313" key="3">
    <source>
        <dbReference type="Proteomes" id="UP001225906"/>
    </source>
</evidence>
<comment type="caution">
    <text evidence="2">The sequence shown here is derived from an EMBL/GenBank/DDBJ whole genome shotgun (WGS) entry which is preliminary data.</text>
</comment>
<keyword evidence="3" id="KW-1185">Reference proteome</keyword>
<dbReference type="SUPFAM" id="SSF52172">
    <property type="entry name" value="CheY-like"/>
    <property type="match status" value="1"/>
</dbReference>
<reference evidence="3" key="1">
    <citation type="journal article" date="2019" name="Int. J. Syst. Evol. Microbiol.">
        <title>The Global Catalogue of Microorganisms (GCM) 10K type strain sequencing project: providing services to taxonomists for standard genome sequencing and annotation.</title>
        <authorList>
            <consortium name="The Broad Institute Genomics Platform"/>
            <consortium name="The Broad Institute Genome Sequencing Center for Infectious Disease"/>
            <person name="Wu L."/>
            <person name="Ma J."/>
        </authorList>
    </citation>
    <scope>NUCLEOTIDE SEQUENCE [LARGE SCALE GENOMIC DNA]</scope>
    <source>
        <strain evidence="3">VKM B-3159</strain>
    </source>
</reference>
<dbReference type="Pfam" id="PF08376">
    <property type="entry name" value="NIT"/>
    <property type="match status" value="1"/>
</dbReference>
<dbReference type="InterPro" id="IPR011006">
    <property type="entry name" value="CheY-like_superfamily"/>
</dbReference>
<dbReference type="InterPro" id="IPR013587">
    <property type="entry name" value="Nitrate/nitrite_sensing"/>
</dbReference>
<dbReference type="RefSeq" id="WP_306388641.1">
    <property type="nucleotide sequence ID" value="NZ_JAVCAP010000004.1"/>
</dbReference>
<sequence>MNHSVENIILLAKQRHVDELQRLSFSTEFVETIGLIIHQLQAERGASCLYVASTGQRFAKERAALVTENHDLEQQFKQALALHLQHHSSAEAKQLTLISWILLGFNELHGFRHQVTLLKVSSPDCITFFTRLISQLVSLIFEITDNTIDSKISKHLVALYNLVQAKEFAGQERAVGSHAFGSGIMQENHHHRLAGLIALQERHFELFTQFTTEALKQEWETLKQSTLTHDHLNFRTKLTEASINQTLETGDGHLWFNLCSQRLSEIWKIQCHLVSIMHEELACLVSEAQSDLSQAKASLTQVCKPTSTTVGNAPYSLLNPDIAMDNSYTWLTQDAVAGYPMASVIHLLQQQSMQIAEIEHELSATKKALNERKCIERAKGILMRQMKVSEEEAYKVLRTSAMEQNRKIIDVAENIIELSTQPG</sequence>
<feature type="domain" description="ANTAR" evidence="1">
    <location>
        <begin position="355"/>
        <end position="416"/>
    </location>
</feature>
<dbReference type="InterPro" id="IPR036388">
    <property type="entry name" value="WH-like_DNA-bd_sf"/>
</dbReference>
<dbReference type="InterPro" id="IPR005561">
    <property type="entry name" value="ANTAR"/>
</dbReference>
<dbReference type="EMBL" id="JAVCAP010000004">
    <property type="protein sequence ID" value="MDP8566942.1"/>
    <property type="molecule type" value="Genomic_DNA"/>
</dbReference>
<dbReference type="PROSITE" id="PS50921">
    <property type="entry name" value="ANTAR"/>
    <property type="match status" value="1"/>
</dbReference>
<name>A0ABT9JQU7_9PROT</name>
<dbReference type="Proteomes" id="UP001225906">
    <property type="component" value="Unassembled WGS sequence"/>
</dbReference>
<dbReference type="Pfam" id="PF03861">
    <property type="entry name" value="ANTAR"/>
    <property type="match status" value="1"/>
</dbReference>